<name>A0A7V1EIP3_UNCW3</name>
<dbReference type="InterPro" id="IPR058625">
    <property type="entry name" value="MdtA-like_BSH"/>
</dbReference>
<protein>
    <submittedName>
        <fullName evidence="5">Efflux RND transporter periplasmic adaptor subunit</fullName>
    </submittedName>
</protein>
<dbReference type="AlphaFoldDB" id="A0A7V1EIP3"/>
<feature type="domain" description="Multidrug resistance protein MdtA-like barrel-sandwich hybrid" evidence="2">
    <location>
        <begin position="63"/>
        <end position="136"/>
    </location>
</feature>
<dbReference type="Pfam" id="PF25989">
    <property type="entry name" value="YknX_C"/>
    <property type="match status" value="1"/>
</dbReference>
<gene>
    <name evidence="5" type="ORF">ENP86_09780</name>
</gene>
<dbReference type="NCBIfam" id="TIGR01730">
    <property type="entry name" value="RND_mfp"/>
    <property type="match status" value="1"/>
</dbReference>
<proteinExistence type="inferred from homology"/>
<evidence type="ECO:0000313" key="5">
    <source>
        <dbReference type="EMBL" id="HDY59821.1"/>
    </source>
</evidence>
<feature type="domain" description="CusB-like beta-barrel" evidence="3">
    <location>
        <begin position="145"/>
        <end position="215"/>
    </location>
</feature>
<dbReference type="InterPro" id="IPR058637">
    <property type="entry name" value="YknX-like_C"/>
</dbReference>
<dbReference type="EMBL" id="DSKY01000022">
    <property type="protein sequence ID" value="HDY59821.1"/>
    <property type="molecule type" value="Genomic_DNA"/>
</dbReference>
<dbReference type="GO" id="GO:1990281">
    <property type="term" value="C:efflux pump complex"/>
    <property type="evidence" value="ECO:0007669"/>
    <property type="project" value="TreeGrafter"/>
</dbReference>
<sequence length="292" mass="31586">MKKILIAIIIILVIGVVLRLTLVKKQTRTDVEKVALAVEVLPIARADVTKTCALMGTIIADKTIQVFPETMGRITKVFVKEGSYVNKGDKLLGLRNETIGFEFEEAYVTAPINGTVAKILVDIGATVAPQVPVVMIVDISRIKVSFNAPEMDAQCFKMNSPVTITVDAIPDKKFTGYITEISPVVDPMTKTVGVKAMITGGAGLKPGMTARVLLNLGERKDVIAIPSDAIIDNSVFVVRKDSIAERRPVKIGLVGDEMVEILEGLNENELVVVLGQQRLAGGEKINPIVRQK</sequence>
<evidence type="ECO:0000259" key="4">
    <source>
        <dbReference type="Pfam" id="PF25989"/>
    </source>
</evidence>
<dbReference type="Gene3D" id="2.40.50.100">
    <property type="match status" value="1"/>
</dbReference>
<dbReference type="FunFam" id="2.40.30.170:FF:000010">
    <property type="entry name" value="Efflux RND transporter periplasmic adaptor subunit"/>
    <property type="match status" value="1"/>
</dbReference>
<evidence type="ECO:0000259" key="2">
    <source>
        <dbReference type="Pfam" id="PF25917"/>
    </source>
</evidence>
<dbReference type="Gene3D" id="2.40.420.20">
    <property type="match status" value="1"/>
</dbReference>
<dbReference type="GO" id="GO:0015562">
    <property type="term" value="F:efflux transmembrane transporter activity"/>
    <property type="evidence" value="ECO:0007669"/>
    <property type="project" value="TreeGrafter"/>
</dbReference>
<dbReference type="Pfam" id="PF25954">
    <property type="entry name" value="Beta-barrel_RND_2"/>
    <property type="match status" value="1"/>
</dbReference>
<dbReference type="InterPro" id="IPR058792">
    <property type="entry name" value="Beta-barrel_RND_2"/>
</dbReference>
<evidence type="ECO:0000259" key="3">
    <source>
        <dbReference type="Pfam" id="PF25954"/>
    </source>
</evidence>
<organism evidence="5">
    <name type="scientific">candidate division WOR-3 bacterium</name>
    <dbReference type="NCBI Taxonomy" id="2052148"/>
    <lineage>
        <taxon>Bacteria</taxon>
        <taxon>Bacteria division WOR-3</taxon>
    </lineage>
</organism>
<accession>A0A7V1EIP3</accession>
<comment type="similarity">
    <text evidence="1">Belongs to the membrane fusion protein (MFP) (TC 8.A.1) family.</text>
</comment>
<dbReference type="Gene3D" id="2.40.30.170">
    <property type="match status" value="1"/>
</dbReference>
<dbReference type="Pfam" id="PF25917">
    <property type="entry name" value="BSH_RND"/>
    <property type="match status" value="1"/>
</dbReference>
<reference evidence="5" key="1">
    <citation type="journal article" date="2020" name="mSystems">
        <title>Genome- and Community-Level Interaction Insights into Carbon Utilization and Element Cycling Functions of Hydrothermarchaeota in Hydrothermal Sediment.</title>
        <authorList>
            <person name="Zhou Z."/>
            <person name="Liu Y."/>
            <person name="Xu W."/>
            <person name="Pan J."/>
            <person name="Luo Z.H."/>
            <person name="Li M."/>
        </authorList>
    </citation>
    <scope>NUCLEOTIDE SEQUENCE [LARGE SCALE GENOMIC DNA]</scope>
    <source>
        <strain evidence="5">SpSt-258</strain>
    </source>
</reference>
<dbReference type="SUPFAM" id="SSF111369">
    <property type="entry name" value="HlyD-like secretion proteins"/>
    <property type="match status" value="1"/>
</dbReference>
<dbReference type="InterPro" id="IPR006143">
    <property type="entry name" value="RND_pump_MFP"/>
</dbReference>
<comment type="caution">
    <text evidence="5">The sequence shown here is derived from an EMBL/GenBank/DDBJ whole genome shotgun (WGS) entry which is preliminary data.</text>
</comment>
<feature type="domain" description="YknX-like C-terminal permuted SH3-like" evidence="4">
    <location>
        <begin position="222"/>
        <end position="286"/>
    </location>
</feature>
<evidence type="ECO:0000256" key="1">
    <source>
        <dbReference type="ARBA" id="ARBA00009477"/>
    </source>
</evidence>
<dbReference type="PANTHER" id="PTHR30469">
    <property type="entry name" value="MULTIDRUG RESISTANCE PROTEIN MDTA"/>
    <property type="match status" value="1"/>
</dbReference>